<dbReference type="Pfam" id="PF08592">
    <property type="entry name" value="Anthrone_oxy"/>
    <property type="match status" value="1"/>
</dbReference>
<sequence>MINSLVFVSALGGGLMAGFFFAFSVLVMKALSALSPAQGISAMQSINIVVINPWFMTPFLGMAVLSGVLITMVIFRWQETNSAYVFAGGLLYLLGTLGVTIAFNVPRNEALAAVVPDSTEAARLWAGYLTEWTRWNHVRTIAALASSVALTIALLKRC</sequence>
<dbReference type="EMBL" id="QJKB01000011">
    <property type="protein sequence ID" value="PXX38699.1"/>
    <property type="molecule type" value="Genomic_DNA"/>
</dbReference>
<organism evidence="2 3">
    <name type="scientific">Undibacterium pigrum</name>
    <dbReference type="NCBI Taxonomy" id="401470"/>
    <lineage>
        <taxon>Bacteria</taxon>
        <taxon>Pseudomonadati</taxon>
        <taxon>Pseudomonadota</taxon>
        <taxon>Betaproteobacteria</taxon>
        <taxon>Burkholderiales</taxon>
        <taxon>Oxalobacteraceae</taxon>
        <taxon>Undibacterium</taxon>
    </lineage>
</organism>
<gene>
    <name evidence="2" type="ORF">DFR42_11165</name>
</gene>
<accession>A0A318IT74</accession>
<comment type="caution">
    <text evidence="2">The sequence shown here is derived from an EMBL/GenBank/DDBJ whole genome shotgun (WGS) entry which is preliminary data.</text>
</comment>
<evidence type="ECO:0000313" key="2">
    <source>
        <dbReference type="EMBL" id="PXX38699.1"/>
    </source>
</evidence>
<keyword evidence="3" id="KW-1185">Reference proteome</keyword>
<dbReference type="AlphaFoldDB" id="A0A318IT74"/>
<keyword evidence="1" id="KW-0472">Membrane</keyword>
<reference evidence="2 3" key="1">
    <citation type="submission" date="2018-05" db="EMBL/GenBank/DDBJ databases">
        <title>Genomic Encyclopedia of Type Strains, Phase IV (KMG-IV): sequencing the most valuable type-strain genomes for metagenomic binning, comparative biology and taxonomic classification.</title>
        <authorList>
            <person name="Goeker M."/>
        </authorList>
    </citation>
    <scope>NUCLEOTIDE SEQUENCE [LARGE SCALE GENOMIC DNA]</scope>
    <source>
        <strain evidence="2 3">DSM 19792</strain>
    </source>
</reference>
<feature type="transmembrane region" description="Helical" evidence="1">
    <location>
        <begin position="82"/>
        <end position="103"/>
    </location>
</feature>
<protein>
    <submittedName>
        <fullName evidence="2">Putative membrane protein</fullName>
    </submittedName>
</protein>
<dbReference type="RefSeq" id="WP_211324404.1">
    <property type="nucleotide sequence ID" value="NZ_QJKB01000011.1"/>
</dbReference>
<feature type="transmembrane region" description="Helical" evidence="1">
    <location>
        <begin position="137"/>
        <end position="155"/>
    </location>
</feature>
<evidence type="ECO:0000313" key="3">
    <source>
        <dbReference type="Proteomes" id="UP000247792"/>
    </source>
</evidence>
<evidence type="ECO:0000256" key="1">
    <source>
        <dbReference type="SAM" id="Phobius"/>
    </source>
</evidence>
<dbReference type="Proteomes" id="UP000247792">
    <property type="component" value="Unassembled WGS sequence"/>
</dbReference>
<name>A0A318IT74_9BURK</name>
<keyword evidence="1" id="KW-1133">Transmembrane helix</keyword>
<dbReference type="InterPro" id="IPR013901">
    <property type="entry name" value="Anthrone_oxy"/>
</dbReference>
<keyword evidence="1" id="KW-0812">Transmembrane</keyword>
<feature type="transmembrane region" description="Helical" evidence="1">
    <location>
        <begin position="54"/>
        <end position="75"/>
    </location>
</feature>
<proteinExistence type="predicted"/>
<feature type="transmembrane region" description="Helical" evidence="1">
    <location>
        <begin position="7"/>
        <end position="34"/>
    </location>
</feature>